<organism evidence="1 2">
    <name type="scientific">Plakobranchus ocellatus</name>
    <dbReference type="NCBI Taxonomy" id="259542"/>
    <lineage>
        <taxon>Eukaryota</taxon>
        <taxon>Metazoa</taxon>
        <taxon>Spiralia</taxon>
        <taxon>Lophotrochozoa</taxon>
        <taxon>Mollusca</taxon>
        <taxon>Gastropoda</taxon>
        <taxon>Heterobranchia</taxon>
        <taxon>Euthyneura</taxon>
        <taxon>Panpulmonata</taxon>
        <taxon>Sacoglossa</taxon>
        <taxon>Placobranchoidea</taxon>
        <taxon>Plakobranchidae</taxon>
        <taxon>Plakobranchus</taxon>
    </lineage>
</organism>
<proteinExistence type="predicted"/>
<dbReference type="AlphaFoldDB" id="A0AAV4CW05"/>
<name>A0AAV4CW05_9GAST</name>
<gene>
    <name evidence="1" type="ORF">PoB_006254100</name>
</gene>
<accession>A0AAV4CW05</accession>
<evidence type="ECO:0000313" key="1">
    <source>
        <dbReference type="EMBL" id="GFO36036.1"/>
    </source>
</evidence>
<protein>
    <submittedName>
        <fullName evidence="1">Ribonuclease hi</fullName>
    </submittedName>
</protein>
<dbReference type="Proteomes" id="UP000735302">
    <property type="component" value="Unassembled WGS sequence"/>
</dbReference>
<reference evidence="1 2" key="1">
    <citation type="journal article" date="2021" name="Elife">
        <title>Chloroplast acquisition without the gene transfer in kleptoplastic sea slugs, Plakobranchus ocellatus.</title>
        <authorList>
            <person name="Maeda T."/>
            <person name="Takahashi S."/>
            <person name="Yoshida T."/>
            <person name="Shimamura S."/>
            <person name="Takaki Y."/>
            <person name="Nagai Y."/>
            <person name="Toyoda A."/>
            <person name="Suzuki Y."/>
            <person name="Arimoto A."/>
            <person name="Ishii H."/>
            <person name="Satoh N."/>
            <person name="Nishiyama T."/>
            <person name="Hasebe M."/>
            <person name="Maruyama T."/>
            <person name="Minagawa J."/>
            <person name="Obokata J."/>
            <person name="Shigenobu S."/>
        </authorList>
    </citation>
    <scope>NUCLEOTIDE SEQUENCE [LARGE SCALE GENOMIC DNA]</scope>
</reference>
<sequence length="114" mass="13403">MRREQTSSMKCSQTWAKTTGEAMEGGRKQETAMCRLRVGHTWLTQSYLLKNEEQPFCYACDSLYTVRHILIECPDFQDTRRKYFSVTDLYRLFREVNPSRIAGYLKDLGVYGKI</sequence>
<keyword evidence="2" id="KW-1185">Reference proteome</keyword>
<evidence type="ECO:0000313" key="2">
    <source>
        <dbReference type="Proteomes" id="UP000735302"/>
    </source>
</evidence>
<comment type="caution">
    <text evidence="1">The sequence shown here is derived from an EMBL/GenBank/DDBJ whole genome shotgun (WGS) entry which is preliminary data.</text>
</comment>
<dbReference type="EMBL" id="BLXT01007037">
    <property type="protein sequence ID" value="GFO36036.1"/>
    <property type="molecule type" value="Genomic_DNA"/>
</dbReference>